<sequence>MRPNSIRLNNGFTLIEILITLSLAGIVISIVLSLLITNIRMFHKTDKDIELQQQGQFIIGFLEEKILESDKIVYLENMDNELKHDTNEKLNVKKIIFKNSPSAKDQGYIFYLSKDLNANTYNLKYGKGLSGAATVEVGNYIEKIQIEPIPLNSKYTEAKGITIILYFNIDEQKKSFTTQLCFRNSQRRY</sequence>
<dbReference type="Pfam" id="PF07963">
    <property type="entry name" value="N_methyl"/>
    <property type="match status" value="1"/>
</dbReference>
<feature type="transmembrane region" description="Helical" evidence="1">
    <location>
        <begin position="12"/>
        <end position="37"/>
    </location>
</feature>
<evidence type="ECO:0000313" key="2">
    <source>
        <dbReference type="EMBL" id="SDY47970.1"/>
    </source>
</evidence>
<gene>
    <name evidence="2" type="ORF">SAMN05660462_00160</name>
</gene>
<proteinExistence type="predicted"/>
<keyword evidence="3" id="KW-1185">Reference proteome</keyword>
<dbReference type="STRING" id="415015.SAMN05660462_00160"/>
<evidence type="ECO:0000256" key="1">
    <source>
        <dbReference type="SAM" id="Phobius"/>
    </source>
</evidence>
<accession>A0A1H3K6W9</accession>
<keyword evidence="1" id="KW-0812">Transmembrane</keyword>
<dbReference type="NCBIfam" id="TIGR02532">
    <property type="entry name" value="IV_pilin_GFxxxE"/>
    <property type="match status" value="1"/>
</dbReference>
<organism evidence="2 3">
    <name type="scientific">Proteiniborus ethanoligenes</name>
    <dbReference type="NCBI Taxonomy" id="415015"/>
    <lineage>
        <taxon>Bacteria</taxon>
        <taxon>Bacillati</taxon>
        <taxon>Bacillota</taxon>
        <taxon>Clostridia</taxon>
        <taxon>Eubacteriales</taxon>
        <taxon>Proteiniborus</taxon>
    </lineage>
</organism>
<dbReference type="OrthoDB" id="1952907at2"/>
<dbReference type="AlphaFoldDB" id="A0A1H3K6W9"/>
<evidence type="ECO:0000313" key="3">
    <source>
        <dbReference type="Proteomes" id="UP000198625"/>
    </source>
</evidence>
<protein>
    <submittedName>
        <fullName evidence="2">Prepilin-type N-terminal cleavage/methylation domain-containing protein</fullName>
    </submittedName>
</protein>
<reference evidence="2 3" key="1">
    <citation type="submission" date="2016-10" db="EMBL/GenBank/DDBJ databases">
        <authorList>
            <person name="de Groot N.N."/>
        </authorList>
    </citation>
    <scope>NUCLEOTIDE SEQUENCE [LARGE SCALE GENOMIC DNA]</scope>
    <source>
        <strain evidence="2 3">DSM 21650</strain>
    </source>
</reference>
<keyword evidence="1" id="KW-1133">Transmembrane helix</keyword>
<name>A0A1H3K6W9_9FIRM</name>
<dbReference type="EMBL" id="FNQE01000001">
    <property type="protein sequence ID" value="SDY47970.1"/>
    <property type="molecule type" value="Genomic_DNA"/>
</dbReference>
<keyword evidence="1" id="KW-0472">Membrane</keyword>
<dbReference type="Proteomes" id="UP000198625">
    <property type="component" value="Unassembled WGS sequence"/>
</dbReference>
<dbReference type="InterPro" id="IPR012902">
    <property type="entry name" value="N_methyl_site"/>
</dbReference>